<dbReference type="SUPFAM" id="SSF48371">
    <property type="entry name" value="ARM repeat"/>
    <property type="match status" value="1"/>
</dbReference>
<reference evidence="1" key="1">
    <citation type="submission" date="2021-01" db="EMBL/GenBank/DDBJ databases">
        <title>Whole genome shotgun sequence of Rhizocola hellebori NBRC 109834.</title>
        <authorList>
            <person name="Komaki H."/>
            <person name="Tamura T."/>
        </authorList>
    </citation>
    <scope>NUCLEOTIDE SEQUENCE</scope>
    <source>
        <strain evidence="1">NBRC 109834</strain>
    </source>
</reference>
<dbReference type="PANTHER" id="PTHR34070:SF1">
    <property type="entry name" value="DNA ALKYLATION REPAIR PROTEIN"/>
    <property type="match status" value="1"/>
</dbReference>
<sequence>MRQAADPQRAVSMSAYMRDQFPFLGIPSPQVRQLIRETPLAKPTEAQLREVALDLWQLPEREFQYVACVHLRRYVKVCGPGFIDVARQLIVTKPWWDTVDTLASHTVGPLVRAHPELVATMDSWIDDENMWLARTALIHQLGYKSATDSVRLFGYCQRRADHPDFFIRKAIGWSLREYAKTNPEAVRAFVHANEGTLSGLSEREALKNL</sequence>
<dbReference type="InterPro" id="IPR016024">
    <property type="entry name" value="ARM-type_fold"/>
</dbReference>
<gene>
    <name evidence="1" type="ORF">Rhe02_31680</name>
</gene>
<dbReference type="AlphaFoldDB" id="A0A8J3Q757"/>
<keyword evidence="2" id="KW-1185">Reference proteome</keyword>
<dbReference type="EMBL" id="BONY01000016">
    <property type="protein sequence ID" value="GIH05101.1"/>
    <property type="molecule type" value="Genomic_DNA"/>
</dbReference>
<organism evidence="1 2">
    <name type="scientific">Rhizocola hellebori</name>
    <dbReference type="NCBI Taxonomy" id="1392758"/>
    <lineage>
        <taxon>Bacteria</taxon>
        <taxon>Bacillati</taxon>
        <taxon>Actinomycetota</taxon>
        <taxon>Actinomycetes</taxon>
        <taxon>Micromonosporales</taxon>
        <taxon>Micromonosporaceae</taxon>
        <taxon>Rhizocola</taxon>
    </lineage>
</organism>
<proteinExistence type="predicted"/>
<evidence type="ECO:0000313" key="2">
    <source>
        <dbReference type="Proteomes" id="UP000612899"/>
    </source>
</evidence>
<accession>A0A8J3Q757</accession>
<evidence type="ECO:0008006" key="3">
    <source>
        <dbReference type="Google" id="ProtNLM"/>
    </source>
</evidence>
<dbReference type="CDD" id="cd07064">
    <property type="entry name" value="AlkD_like_1"/>
    <property type="match status" value="1"/>
</dbReference>
<evidence type="ECO:0000313" key="1">
    <source>
        <dbReference type="EMBL" id="GIH05101.1"/>
    </source>
</evidence>
<dbReference type="InterPro" id="IPR014825">
    <property type="entry name" value="DNA_alkylation"/>
</dbReference>
<dbReference type="Proteomes" id="UP000612899">
    <property type="component" value="Unassembled WGS sequence"/>
</dbReference>
<dbReference type="Pfam" id="PF08713">
    <property type="entry name" value="DNA_alkylation"/>
    <property type="match status" value="1"/>
</dbReference>
<dbReference type="Gene3D" id="1.20.1660.10">
    <property type="entry name" value="Hypothetical protein (EF3068)"/>
    <property type="match status" value="1"/>
</dbReference>
<dbReference type="Gene3D" id="1.25.40.290">
    <property type="entry name" value="ARM repeat domains"/>
    <property type="match status" value="1"/>
</dbReference>
<dbReference type="PANTHER" id="PTHR34070">
    <property type="entry name" value="ARMADILLO-TYPE FOLD"/>
    <property type="match status" value="1"/>
</dbReference>
<comment type="caution">
    <text evidence="1">The sequence shown here is derived from an EMBL/GenBank/DDBJ whole genome shotgun (WGS) entry which is preliminary data.</text>
</comment>
<protein>
    <recommendedName>
        <fullName evidence="3">DNA alkylation repair protein</fullName>
    </recommendedName>
</protein>
<name>A0A8J3Q757_9ACTN</name>